<gene>
    <name evidence="3" type="ORF">DZC73_19265</name>
</gene>
<dbReference type="PANTHER" id="PTHR13420:SF7">
    <property type="entry name" value="UPF0235 PROTEIN C15ORF40"/>
    <property type="match status" value="1"/>
</dbReference>
<dbReference type="Pfam" id="PF02594">
    <property type="entry name" value="DUF167"/>
    <property type="match status" value="1"/>
</dbReference>
<dbReference type="SMART" id="SM01152">
    <property type="entry name" value="DUF167"/>
    <property type="match status" value="1"/>
</dbReference>
<evidence type="ECO:0000256" key="2">
    <source>
        <dbReference type="HAMAP-Rule" id="MF_00634"/>
    </source>
</evidence>
<dbReference type="InterPro" id="IPR003746">
    <property type="entry name" value="DUF167"/>
</dbReference>
<dbReference type="HAMAP" id="MF_00634">
    <property type="entry name" value="UPF0235"/>
    <property type="match status" value="1"/>
</dbReference>
<proteinExistence type="inferred from homology"/>
<evidence type="ECO:0000313" key="4">
    <source>
        <dbReference type="Proteomes" id="UP000267464"/>
    </source>
</evidence>
<keyword evidence="4" id="KW-1185">Reference proteome</keyword>
<dbReference type="Gene3D" id="3.30.1200.10">
    <property type="entry name" value="YggU-like"/>
    <property type="match status" value="1"/>
</dbReference>
<comment type="similarity">
    <text evidence="1 2">Belongs to the UPF0235 family.</text>
</comment>
<dbReference type="RefSeq" id="WP_124541995.1">
    <property type="nucleotide sequence ID" value="NZ_QUSW01000005.1"/>
</dbReference>
<dbReference type="GO" id="GO:0005737">
    <property type="term" value="C:cytoplasm"/>
    <property type="evidence" value="ECO:0007669"/>
    <property type="project" value="TreeGrafter"/>
</dbReference>
<dbReference type="Proteomes" id="UP000267464">
    <property type="component" value="Unassembled WGS sequence"/>
</dbReference>
<accession>A0A3N7HMQ2</accession>
<dbReference type="SUPFAM" id="SSF69786">
    <property type="entry name" value="YggU-like"/>
    <property type="match status" value="1"/>
</dbReference>
<dbReference type="OrthoDB" id="9800587at2"/>
<dbReference type="InterPro" id="IPR036591">
    <property type="entry name" value="YggU-like_sf"/>
</dbReference>
<sequence length="104" mass="11310">MTQDWPCLRGSDGAVVLDISVVPGAKRTELIGLHDGALRVRLAAPPVDGKANEALIAWIADELGVQRRDVELIRGMASRRKQVRVDVSLTDAQAWLARRMPAAT</sequence>
<evidence type="ECO:0000313" key="3">
    <source>
        <dbReference type="EMBL" id="RQP23430.1"/>
    </source>
</evidence>
<reference evidence="3 4" key="1">
    <citation type="submission" date="2018-08" db="EMBL/GenBank/DDBJ databases">
        <authorList>
            <person name="Khan S.A."/>
            <person name="Jeon C.O."/>
            <person name="Chun B.H."/>
            <person name="Jeong S.E."/>
        </authorList>
    </citation>
    <scope>NUCLEOTIDE SEQUENCE [LARGE SCALE GENOMIC DNA]</scope>
    <source>
        <strain evidence="3 4">S-16</strain>
    </source>
</reference>
<organism evidence="3 4">
    <name type="scientific">Piscinibacter terrae</name>
    <dbReference type="NCBI Taxonomy" id="2496871"/>
    <lineage>
        <taxon>Bacteria</taxon>
        <taxon>Pseudomonadati</taxon>
        <taxon>Pseudomonadota</taxon>
        <taxon>Betaproteobacteria</taxon>
        <taxon>Burkholderiales</taxon>
        <taxon>Sphaerotilaceae</taxon>
        <taxon>Piscinibacter</taxon>
    </lineage>
</organism>
<reference evidence="3 4" key="2">
    <citation type="submission" date="2018-12" db="EMBL/GenBank/DDBJ databases">
        <title>Rhizobacter gummiphilus sp. nov., a rubber-degrading bacterium isolated from the soil of a botanical garden in Japan.</title>
        <authorList>
            <person name="Shunsuke S.S."/>
        </authorList>
    </citation>
    <scope>NUCLEOTIDE SEQUENCE [LARGE SCALE GENOMIC DNA]</scope>
    <source>
        <strain evidence="3 4">S-16</strain>
    </source>
</reference>
<protein>
    <recommendedName>
        <fullName evidence="2">UPF0235 protein DZC73_19265</fullName>
    </recommendedName>
</protein>
<dbReference type="AlphaFoldDB" id="A0A3N7HMQ2"/>
<evidence type="ECO:0000256" key="1">
    <source>
        <dbReference type="ARBA" id="ARBA00010364"/>
    </source>
</evidence>
<dbReference type="PANTHER" id="PTHR13420">
    <property type="entry name" value="UPF0235 PROTEIN C15ORF40"/>
    <property type="match status" value="1"/>
</dbReference>
<dbReference type="EMBL" id="QUSW01000005">
    <property type="protein sequence ID" value="RQP23430.1"/>
    <property type="molecule type" value="Genomic_DNA"/>
</dbReference>
<dbReference type="NCBIfam" id="TIGR00251">
    <property type="entry name" value="DUF167 family protein"/>
    <property type="match status" value="1"/>
</dbReference>
<comment type="caution">
    <text evidence="3">The sequence shown here is derived from an EMBL/GenBank/DDBJ whole genome shotgun (WGS) entry which is preliminary data.</text>
</comment>
<name>A0A3N7HMQ2_9BURK</name>